<comment type="caution">
    <text evidence="3">The sequence shown here is derived from an EMBL/GenBank/DDBJ whole genome shotgun (WGS) entry which is preliminary data.</text>
</comment>
<accession>A0ABW2CSL6</accession>
<dbReference type="InterPro" id="IPR011009">
    <property type="entry name" value="Kinase-like_dom_sf"/>
</dbReference>
<organism evidence="3 4">
    <name type="scientific">Actinomadura yumaensis</name>
    <dbReference type="NCBI Taxonomy" id="111807"/>
    <lineage>
        <taxon>Bacteria</taxon>
        <taxon>Bacillati</taxon>
        <taxon>Actinomycetota</taxon>
        <taxon>Actinomycetes</taxon>
        <taxon>Streptosporangiales</taxon>
        <taxon>Thermomonosporaceae</taxon>
        <taxon>Actinomadura</taxon>
    </lineage>
</organism>
<protein>
    <submittedName>
        <fullName evidence="3">Phosphotransferase enzyme family protein</fullName>
    </submittedName>
</protein>
<evidence type="ECO:0000313" key="3">
    <source>
        <dbReference type="EMBL" id="MFC6883890.1"/>
    </source>
</evidence>
<dbReference type="InterPro" id="IPR002575">
    <property type="entry name" value="Aminoglycoside_PTrfase"/>
</dbReference>
<reference evidence="4" key="1">
    <citation type="journal article" date="2019" name="Int. J. Syst. Evol. Microbiol.">
        <title>The Global Catalogue of Microorganisms (GCM) 10K type strain sequencing project: providing services to taxonomists for standard genome sequencing and annotation.</title>
        <authorList>
            <consortium name="The Broad Institute Genomics Platform"/>
            <consortium name="The Broad Institute Genome Sequencing Center for Infectious Disease"/>
            <person name="Wu L."/>
            <person name="Ma J."/>
        </authorList>
    </citation>
    <scope>NUCLEOTIDE SEQUENCE [LARGE SCALE GENOMIC DNA]</scope>
    <source>
        <strain evidence="4">JCM 3369</strain>
    </source>
</reference>
<feature type="region of interest" description="Disordered" evidence="1">
    <location>
        <begin position="126"/>
        <end position="150"/>
    </location>
</feature>
<feature type="domain" description="Aminoglycoside phosphotransferase" evidence="2">
    <location>
        <begin position="29"/>
        <end position="229"/>
    </location>
</feature>
<name>A0ABW2CSL6_9ACTN</name>
<keyword evidence="4" id="KW-1185">Reference proteome</keyword>
<dbReference type="RefSeq" id="WP_160823057.1">
    <property type="nucleotide sequence ID" value="NZ_JBHSXE010000001.1"/>
</dbReference>
<evidence type="ECO:0000256" key="1">
    <source>
        <dbReference type="SAM" id="MobiDB-lite"/>
    </source>
</evidence>
<gene>
    <name evidence="3" type="ORF">ACFQKB_29315</name>
</gene>
<dbReference type="EMBL" id="JBHSXS010000022">
    <property type="protein sequence ID" value="MFC6883890.1"/>
    <property type="molecule type" value="Genomic_DNA"/>
</dbReference>
<proteinExistence type="predicted"/>
<sequence>MIYAEIPFSDAVREAVAAAWGVSGDGERLYGGEESVAYRVGDHVVRIGPEWRATAEAEWCHAVALHAAATLPEAVAPVPLRDGSTVVRADGRPVSVWPYVHGSWPKTDLRVQAGALLARLHRALATADPGPRPSPAGVEDGLDGTPQAHLPDPALDRWLAEFHRTHAKQALHGDYYTGNTLVRDGRLAAVLDWDEAFIGAPELELAAGAIEWGDDELSLCREFVDAYLEEGGTAGELDDESLAQLARHKLRRESAYFHVAVARGVVHDEEDVEYHRARDALFHSLRP</sequence>
<dbReference type="Pfam" id="PF01636">
    <property type="entry name" value="APH"/>
    <property type="match status" value="1"/>
</dbReference>
<evidence type="ECO:0000313" key="4">
    <source>
        <dbReference type="Proteomes" id="UP001596380"/>
    </source>
</evidence>
<dbReference type="Gene3D" id="3.90.1200.10">
    <property type="match status" value="1"/>
</dbReference>
<evidence type="ECO:0000259" key="2">
    <source>
        <dbReference type="Pfam" id="PF01636"/>
    </source>
</evidence>
<dbReference type="SUPFAM" id="SSF56112">
    <property type="entry name" value="Protein kinase-like (PK-like)"/>
    <property type="match status" value="1"/>
</dbReference>
<dbReference type="Proteomes" id="UP001596380">
    <property type="component" value="Unassembled WGS sequence"/>
</dbReference>